<keyword evidence="3" id="KW-1185">Reference proteome</keyword>
<feature type="non-terminal residue" evidence="2">
    <location>
        <position position="1"/>
    </location>
</feature>
<evidence type="ECO:0000313" key="2">
    <source>
        <dbReference type="EMBL" id="MFD0851885.1"/>
    </source>
</evidence>
<dbReference type="Pfam" id="PF01266">
    <property type="entry name" value="DAO"/>
    <property type="match status" value="1"/>
</dbReference>
<protein>
    <submittedName>
        <fullName evidence="2">FAD-dependent oxidoreductase</fullName>
    </submittedName>
</protein>
<dbReference type="SUPFAM" id="SSF51905">
    <property type="entry name" value="FAD/NAD(P)-binding domain"/>
    <property type="match status" value="1"/>
</dbReference>
<organism evidence="2 3">
    <name type="scientific">Actinomadura adrarensis</name>
    <dbReference type="NCBI Taxonomy" id="1819600"/>
    <lineage>
        <taxon>Bacteria</taxon>
        <taxon>Bacillati</taxon>
        <taxon>Actinomycetota</taxon>
        <taxon>Actinomycetes</taxon>
        <taxon>Streptosporangiales</taxon>
        <taxon>Thermomonosporaceae</taxon>
        <taxon>Actinomadura</taxon>
    </lineage>
</organism>
<proteinExistence type="predicted"/>
<reference evidence="3" key="1">
    <citation type="journal article" date="2019" name="Int. J. Syst. Evol. Microbiol.">
        <title>The Global Catalogue of Microorganisms (GCM) 10K type strain sequencing project: providing services to taxonomists for standard genome sequencing and annotation.</title>
        <authorList>
            <consortium name="The Broad Institute Genomics Platform"/>
            <consortium name="The Broad Institute Genome Sequencing Center for Infectious Disease"/>
            <person name="Wu L."/>
            <person name="Ma J."/>
        </authorList>
    </citation>
    <scope>NUCLEOTIDE SEQUENCE [LARGE SCALE GENOMIC DNA]</scope>
    <source>
        <strain evidence="3">JCM 31696</strain>
    </source>
</reference>
<sequence length="50" mass="5135">IGALPQPGLYVAGGHGMWGLTQGPATGRLLAEHIVTGRRPAALSGFDPLR</sequence>
<evidence type="ECO:0000259" key="1">
    <source>
        <dbReference type="Pfam" id="PF01266"/>
    </source>
</evidence>
<dbReference type="InterPro" id="IPR036188">
    <property type="entry name" value="FAD/NAD-bd_sf"/>
</dbReference>
<dbReference type="InterPro" id="IPR006076">
    <property type="entry name" value="FAD-dep_OxRdtase"/>
</dbReference>
<dbReference type="Proteomes" id="UP001597083">
    <property type="component" value="Unassembled WGS sequence"/>
</dbReference>
<dbReference type="EMBL" id="JBHTIR010000868">
    <property type="protein sequence ID" value="MFD0851885.1"/>
    <property type="molecule type" value="Genomic_DNA"/>
</dbReference>
<dbReference type="Gene3D" id="3.50.50.60">
    <property type="entry name" value="FAD/NAD(P)-binding domain"/>
    <property type="match status" value="1"/>
</dbReference>
<accession>A0ABW3CBR8</accession>
<evidence type="ECO:0000313" key="3">
    <source>
        <dbReference type="Proteomes" id="UP001597083"/>
    </source>
</evidence>
<comment type="caution">
    <text evidence="2">The sequence shown here is derived from an EMBL/GenBank/DDBJ whole genome shotgun (WGS) entry which is preliminary data.</text>
</comment>
<name>A0ABW3CBR8_9ACTN</name>
<feature type="domain" description="FAD dependent oxidoreductase" evidence="1">
    <location>
        <begin position="1"/>
        <end position="32"/>
    </location>
</feature>
<gene>
    <name evidence="2" type="ORF">ACFQ07_06615</name>
</gene>